<dbReference type="CDD" id="cd00093">
    <property type="entry name" value="HTH_XRE"/>
    <property type="match status" value="1"/>
</dbReference>
<evidence type="ECO:0000259" key="2">
    <source>
        <dbReference type="PROSITE" id="PS50943"/>
    </source>
</evidence>
<sequence>MLLQIETMSFFADNIRLLRGKKKISQAELAAKLIITRSAYAAYESGRIQPGPDILIKMSKYFNISIDLLLTVDIGKYPLEEMINLPNNRIILPIIVDQQGNNYIEIVTQTASMGYLKGFSDPEYIEGLSRMSLPFLGHGKYRAFVADGDSMPPFVDKTKVIGEYVEKLEDLKKGNKYIFVTLEGITFKTFVEKKGNTITVSADNSFYEPYDIASENILEIWKYINGILPKDYNLGYSNEVDLHQIIQELRKDIKVLNSKL</sequence>
<dbReference type="Gene3D" id="1.10.260.40">
    <property type="entry name" value="lambda repressor-like DNA-binding domains"/>
    <property type="match status" value="1"/>
</dbReference>
<evidence type="ECO:0000313" key="6">
    <source>
        <dbReference type="Proteomes" id="UP000255231"/>
    </source>
</evidence>
<dbReference type="InterPro" id="IPR015927">
    <property type="entry name" value="Peptidase_S24_S26A/B/C"/>
</dbReference>
<reference evidence="3 5" key="1">
    <citation type="submission" date="2017-01" db="EMBL/GenBank/DDBJ databases">
        <authorList>
            <person name="Varghese N."/>
            <person name="Submissions S."/>
        </authorList>
    </citation>
    <scope>NUCLEOTIDE SEQUENCE [LARGE SCALE GENOMIC DNA]</scope>
    <source>
        <strain evidence="3 5">ATCC 27950</strain>
    </source>
</reference>
<proteinExistence type="predicted"/>
<dbReference type="InterPro" id="IPR010982">
    <property type="entry name" value="Lambda_DNA-bd_dom_sf"/>
</dbReference>
<keyword evidence="5" id="KW-1185">Reference proteome</keyword>
<dbReference type="SUPFAM" id="SSF51306">
    <property type="entry name" value="LexA/Signal peptidase"/>
    <property type="match status" value="1"/>
</dbReference>
<organism evidence="4 6">
    <name type="scientific">Chryseobacterium indoltheticum</name>
    <dbReference type="NCBI Taxonomy" id="254"/>
    <lineage>
        <taxon>Bacteria</taxon>
        <taxon>Pseudomonadati</taxon>
        <taxon>Bacteroidota</taxon>
        <taxon>Flavobacteriia</taxon>
        <taxon>Flavobacteriales</taxon>
        <taxon>Weeksellaceae</taxon>
        <taxon>Chryseobacterium group</taxon>
        <taxon>Chryseobacterium</taxon>
    </lineage>
</organism>
<dbReference type="Pfam" id="PF00717">
    <property type="entry name" value="Peptidase_S24"/>
    <property type="match status" value="1"/>
</dbReference>
<evidence type="ECO:0000313" key="4">
    <source>
        <dbReference type="EMBL" id="SUX42303.1"/>
    </source>
</evidence>
<reference evidence="4 6" key="2">
    <citation type="submission" date="2018-06" db="EMBL/GenBank/DDBJ databases">
        <authorList>
            <consortium name="Pathogen Informatics"/>
            <person name="Doyle S."/>
        </authorList>
    </citation>
    <scope>NUCLEOTIDE SEQUENCE [LARGE SCALE GENOMIC DNA]</scope>
    <source>
        <strain evidence="4 6">NCTC13560</strain>
    </source>
</reference>
<dbReference type="EMBL" id="UFVS01000001">
    <property type="protein sequence ID" value="SUX42303.1"/>
    <property type="molecule type" value="Genomic_DNA"/>
</dbReference>
<dbReference type="PROSITE" id="PS50943">
    <property type="entry name" value="HTH_CROC1"/>
    <property type="match status" value="1"/>
</dbReference>
<dbReference type="InterPro" id="IPR036286">
    <property type="entry name" value="LexA/Signal_pep-like_sf"/>
</dbReference>
<feature type="domain" description="HTH cro/C1-type" evidence="2">
    <location>
        <begin position="15"/>
        <end position="69"/>
    </location>
</feature>
<dbReference type="SMART" id="SM00530">
    <property type="entry name" value="HTH_XRE"/>
    <property type="match status" value="1"/>
</dbReference>
<dbReference type="AlphaFoldDB" id="A0A381F732"/>
<dbReference type="CDD" id="cd06529">
    <property type="entry name" value="S24_LexA-like"/>
    <property type="match status" value="1"/>
</dbReference>
<accession>A0A381F732</accession>
<dbReference type="Proteomes" id="UP000255231">
    <property type="component" value="Unassembled WGS sequence"/>
</dbReference>
<dbReference type="PANTHER" id="PTHR46558:SF11">
    <property type="entry name" value="HTH-TYPE TRANSCRIPTIONAL REGULATOR XRE"/>
    <property type="match status" value="1"/>
</dbReference>
<evidence type="ECO:0000313" key="5">
    <source>
        <dbReference type="Proteomes" id="UP000185725"/>
    </source>
</evidence>
<gene>
    <name evidence="4" type="ORF">NCTC13560_01120</name>
    <name evidence="3" type="ORF">SAMN05421682_108185</name>
</gene>
<dbReference type="InterPro" id="IPR001387">
    <property type="entry name" value="Cro/C1-type_HTH"/>
</dbReference>
<dbReference type="PANTHER" id="PTHR46558">
    <property type="entry name" value="TRACRIPTIONAL REGULATORY PROTEIN-RELATED-RELATED"/>
    <property type="match status" value="1"/>
</dbReference>
<evidence type="ECO:0000313" key="3">
    <source>
        <dbReference type="EMBL" id="SIQ80320.1"/>
    </source>
</evidence>
<dbReference type="Proteomes" id="UP000185725">
    <property type="component" value="Unassembled WGS sequence"/>
</dbReference>
<dbReference type="Pfam" id="PF01381">
    <property type="entry name" value="HTH_3"/>
    <property type="match status" value="1"/>
</dbReference>
<dbReference type="GO" id="GO:0003677">
    <property type="term" value="F:DNA binding"/>
    <property type="evidence" value="ECO:0007669"/>
    <property type="project" value="UniProtKB-KW"/>
</dbReference>
<dbReference type="InterPro" id="IPR039418">
    <property type="entry name" value="LexA-like"/>
</dbReference>
<dbReference type="Gene3D" id="2.10.109.10">
    <property type="entry name" value="Umud Fragment, subunit A"/>
    <property type="match status" value="1"/>
</dbReference>
<name>A0A381F732_9FLAO</name>
<protein>
    <submittedName>
        <fullName evidence="4">Helix-turn-helix</fullName>
    </submittedName>
</protein>
<dbReference type="EMBL" id="FTMF01000008">
    <property type="protein sequence ID" value="SIQ80320.1"/>
    <property type="molecule type" value="Genomic_DNA"/>
</dbReference>
<dbReference type="SUPFAM" id="SSF47413">
    <property type="entry name" value="lambda repressor-like DNA-binding domains"/>
    <property type="match status" value="1"/>
</dbReference>
<evidence type="ECO:0000256" key="1">
    <source>
        <dbReference type="ARBA" id="ARBA00023125"/>
    </source>
</evidence>
<keyword evidence="1" id="KW-0238">DNA-binding</keyword>